<dbReference type="HOGENOM" id="CLU_060323_0_0_11"/>
<dbReference type="Gene3D" id="3.90.1170.40">
    <property type="entry name" value="Molybdopterin biosynthesis MoaE subunit"/>
    <property type="match status" value="1"/>
</dbReference>
<dbReference type="AlphaFoldDB" id="W5XY00"/>
<dbReference type="CDD" id="cd00886">
    <property type="entry name" value="MogA_MoaB"/>
    <property type="match status" value="1"/>
</dbReference>
<evidence type="ECO:0000313" key="4">
    <source>
        <dbReference type="EMBL" id="AHI21560.1"/>
    </source>
</evidence>
<accession>W5XY00</accession>
<dbReference type="UniPathway" id="UPA00344"/>
<proteinExistence type="predicted"/>
<reference evidence="4 5" key="1">
    <citation type="submission" date="2013-02" db="EMBL/GenBank/DDBJ databases">
        <title>The complete genome sequence of Corynebacterium vitaeruminis DSM 20294.</title>
        <authorList>
            <person name="Ruckert C."/>
            <person name="Albersmeier A."/>
            <person name="Kalinowski J."/>
        </authorList>
    </citation>
    <scope>NUCLEOTIDE SEQUENCE [LARGE SCALE GENOMIC DNA]</scope>
    <source>
        <strain evidence="5">ATCC 10234</strain>
    </source>
</reference>
<dbReference type="InterPro" id="IPR001453">
    <property type="entry name" value="MoaB/Mog_dom"/>
</dbReference>
<dbReference type="SUPFAM" id="SSF53218">
    <property type="entry name" value="Molybdenum cofactor biosynthesis proteins"/>
    <property type="match status" value="1"/>
</dbReference>
<dbReference type="InterPro" id="IPR003448">
    <property type="entry name" value="Mopterin_biosynth_MoaE"/>
</dbReference>
<evidence type="ECO:0000259" key="3">
    <source>
        <dbReference type="SMART" id="SM00852"/>
    </source>
</evidence>
<dbReference type="KEGG" id="cvt:B843_00820"/>
<keyword evidence="2" id="KW-0501">Molybdenum cofactor biosynthesis</keyword>
<dbReference type="Proteomes" id="UP000019222">
    <property type="component" value="Chromosome"/>
</dbReference>
<dbReference type="PROSITE" id="PS01078">
    <property type="entry name" value="MOCF_BIOSYNTHESIS_1"/>
    <property type="match status" value="1"/>
</dbReference>
<dbReference type="STRING" id="1224164.B843_00820"/>
<dbReference type="SUPFAM" id="SSF54690">
    <property type="entry name" value="Molybdopterin synthase subunit MoaE"/>
    <property type="match status" value="1"/>
</dbReference>
<dbReference type="InterPro" id="IPR036425">
    <property type="entry name" value="MoaB/Mog-like_dom_sf"/>
</dbReference>
<comment type="pathway">
    <text evidence="1">Cofactor biosynthesis; molybdopterin biosynthesis.</text>
</comment>
<evidence type="ECO:0000256" key="1">
    <source>
        <dbReference type="ARBA" id="ARBA00005046"/>
    </source>
</evidence>
<evidence type="ECO:0000256" key="2">
    <source>
        <dbReference type="ARBA" id="ARBA00023150"/>
    </source>
</evidence>
<protein>
    <submittedName>
        <fullName evidence="4">Putative bifunctional molybdopterim biosynthesis protein</fullName>
    </submittedName>
</protein>
<dbReference type="InterPro" id="IPR008284">
    <property type="entry name" value="MoCF_biosynth_CS"/>
</dbReference>
<dbReference type="Pfam" id="PF00994">
    <property type="entry name" value="MoCF_biosynth"/>
    <property type="match status" value="1"/>
</dbReference>
<evidence type="ECO:0000313" key="5">
    <source>
        <dbReference type="Proteomes" id="UP000019222"/>
    </source>
</evidence>
<dbReference type="eggNOG" id="COG0521">
    <property type="taxonomic scope" value="Bacteria"/>
</dbReference>
<organism evidence="4 5">
    <name type="scientific">Corynebacterium vitaeruminis DSM 20294</name>
    <dbReference type="NCBI Taxonomy" id="1224164"/>
    <lineage>
        <taxon>Bacteria</taxon>
        <taxon>Bacillati</taxon>
        <taxon>Actinomycetota</taxon>
        <taxon>Actinomycetes</taxon>
        <taxon>Mycobacteriales</taxon>
        <taxon>Corynebacteriaceae</taxon>
        <taxon>Corynebacterium</taxon>
    </lineage>
</organism>
<dbReference type="RefSeq" id="WP_025251633.1">
    <property type="nucleotide sequence ID" value="NZ_CP004353.1"/>
</dbReference>
<feature type="domain" description="MoaB/Mog" evidence="3">
    <location>
        <begin position="5"/>
        <end position="146"/>
    </location>
</feature>
<dbReference type="Pfam" id="PF02391">
    <property type="entry name" value="MoaE"/>
    <property type="match status" value="1"/>
</dbReference>
<dbReference type="Gene3D" id="3.40.980.10">
    <property type="entry name" value="MoaB/Mog-like domain"/>
    <property type="match status" value="1"/>
</dbReference>
<dbReference type="PATRIC" id="fig|1224164.3.peg.164"/>
<dbReference type="InterPro" id="IPR036563">
    <property type="entry name" value="MoaE_sf"/>
</dbReference>
<dbReference type="PANTHER" id="PTHR43764">
    <property type="entry name" value="MOLYBDENUM COFACTOR BIOSYNTHESIS"/>
    <property type="match status" value="1"/>
</dbReference>
<dbReference type="eggNOG" id="COG0314">
    <property type="taxonomic scope" value="Bacteria"/>
</dbReference>
<dbReference type="SMART" id="SM00852">
    <property type="entry name" value="MoCF_biosynth"/>
    <property type="match status" value="1"/>
</dbReference>
<dbReference type="InterPro" id="IPR051920">
    <property type="entry name" value="MPT_Adenylyltrnsfr/MoaC-Rel"/>
</dbReference>
<dbReference type="PANTHER" id="PTHR43764:SF1">
    <property type="entry name" value="MOLYBDOPTERIN MOLYBDOTRANSFERASE"/>
    <property type="match status" value="1"/>
</dbReference>
<gene>
    <name evidence="4" type="ORF">B843_00820</name>
</gene>
<name>W5XY00_9CORY</name>
<sequence length="318" mass="32568">MARRALVVVASTRAAAGVYEDTSGKLLVEWLRGKGFDTPDAVIVADRDIPAYVAGLVDLPSVLLTTGGTGAAPDDNTVDAIAPLIDTPLPGIAHAFWAKGLESTPFAVASRAVAGFAGNCFVMTLPGSRGGCKDGIAVLDPILDSLVGLREGDACSGPAHGCCHSDAPDPDYVDAQTGLVVDAFMTDQPLEDLIADGTAATTTPAMGAVVTFNGVVRDHDGGQRVASLTYSSHPSADQVLKEVAARVSAAHPKARLWAAHRTGALAIGESAFVVVAAAAHRAHAFAAACALADAVKAEVPIWKEQELANGSTQWVGLE</sequence>
<keyword evidence="5" id="KW-1185">Reference proteome</keyword>
<dbReference type="GO" id="GO:0006777">
    <property type="term" value="P:Mo-molybdopterin cofactor biosynthetic process"/>
    <property type="evidence" value="ECO:0007669"/>
    <property type="project" value="UniProtKB-KW"/>
</dbReference>
<dbReference type="EMBL" id="CP004353">
    <property type="protein sequence ID" value="AHI21560.1"/>
    <property type="molecule type" value="Genomic_DNA"/>
</dbReference>